<accession>S3Z718</accession>
<name>S3Z718_9ACTN</name>
<dbReference type="EMBL" id="AOPZ01000524">
    <property type="protein sequence ID" value="EPH39521.1"/>
    <property type="molecule type" value="Genomic_DNA"/>
</dbReference>
<keyword evidence="2" id="KW-1185">Reference proteome</keyword>
<reference evidence="1 2" key="1">
    <citation type="submission" date="2013-02" db="EMBL/GenBank/DDBJ databases">
        <title>Draft Genome Sequence of Streptomyces aurantiacus, Which Produces Setomimycin.</title>
        <authorList>
            <person name="Gruening B.A."/>
            <person name="Praeg A."/>
            <person name="Erxleben A."/>
            <person name="Guenther S."/>
            <person name="Mueller M."/>
        </authorList>
    </citation>
    <scope>NUCLEOTIDE SEQUENCE [LARGE SCALE GENOMIC DNA]</scope>
    <source>
        <strain evidence="1 2">JA 4570</strain>
    </source>
</reference>
<organism evidence="1 2">
    <name type="scientific">Streptomyces aurantiacus JA 4570</name>
    <dbReference type="NCBI Taxonomy" id="1286094"/>
    <lineage>
        <taxon>Bacteria</taxon>
        <taxon>Bacillati</taxon>
        <taxon>Actinomycetota</taxon>
        <taxon>Actinomycetes</taxon>
        <taxon>Kitasatosporales</taxon>
        <taxon>Streptomycetaceae</taxon>
        <taxon>Streptomyces</taxon>
        <taxon>Streptomyces aurantiacus group</taxon>
    </lineage>
</organism>
<comment type="caution">
    <text evidence="1">The sequence shown here is derived from an EMBL/GenBank/DDBJ whole genome shotgun (WGS) entry which is preliminary data.</text>
</comment>
<proteinExistence type="predicted"/>
<dbReference type="PATRIC" id="fig|1286094.4.peg.7341"/>
<gene>
    <name evidence="1" type="ORF">STRAU_7417</name>
</gene>
<dbReference type="AlphaFoldDB" id="S3Z718"/>
<dbReference type="Proteomes" id="UP000014629">
    <property type="component" value="Unassembled WGS sequence"/>
</dbReference>
<evidence type="ECO:0000313" key="1">
    <source>
        <dbReference type="EMBL" id="EPH39521.1"/>
    </source>
</evidence>
<evidence type="ECO:0000313" key="2">
    <source>
        <dbReference type="Proteomes" id="UP000014629"/>
    </source>
</evidence>
<sequence length="46" mass="4991">MKTPVWWPRTEVGAIPARSNASQLERLPGGFQEEALLGVDGQGLAR</sequence>
<protein>
    <submittedName>
        <fullName evidence="1">Putative Oleandomycin polyketide synthase, modules 5 and 6</fullName>
    </submittedName>
</protein>